<feature type="transmembrane region" description="Helical" evidence="8">
    <location>
        <begin position="378"/>
        <end position="396"/>
    </location>
</feature>
<dbReference type="SUPFAM" id="SSF103473">
    <property type="entry name" value="MFS general substrate transporter"/>
    <property type="match status" value="1"/>
</dbReference>
<comment type="caution">
    <text evidence="9">The sequence shown here is derived from an EMBL/GenBank/DDBJ whole genome shotgun (WGS) entry which is preliminary data.</text>
</comment>
<dbReference type="GO" id="GO:0022857">
    <property type="term" value="F:transmembrane transporter activity"/>
    <property type="evidence" value="ECO:0007669"/>
    <property type="project" value="InterPro"/>
</dbReference>
<dbReference type="VEuPathDB" id="FungiDB:C7M61_003448"/>
<feature type="transmembrane region" description="Helical" evidence="8">
    <location>
        <begin position="233"/>
        <end position="254"/>
    </location>
</feature>
<feature type="transmembrane region" description="Helical" evidence="8">
    <location>
        <begin position="468"/>
        <end position="490"/>
    </location>
</feature>
<protein>
    <recommendedName>
        <fullName evidence="11">Major facilitator superfamily (MFS) profile domain-containing protein</fullName>
    </recommendedName>
</protein>
<dbReference type="GO" id="GO:0005886">
    <property type="term" value="C:plasma membrane"/>
    <property type="evidence" value="ECO:0007669"/>
    <property type="project" value="UniProtKB-SubCell"/>
</dbReference>
<evidence type="ECO:0000256" key="7">
    <source>
        <dbReference type="ARBA" id="ARBA00037968"/>
    </source>
</evidence>
<reference evidence="9 10" key="1">
    <citation type="submission" date="2018-03" db="EMBL/GenBank/DDBJ databases">
        <title>Candida pseudohaemulonii genome assembly and annotation.</title>
        <authorList>
            <person name="Munoz J.F."/>
            <person name="Gade L.G."/>
            <person name="Chow N.A."/>
            <person name="Litvintseva A.P."/>
            <person name="Loparev V.N."/>
            <person name="Cuomo C.A."/>
        </authorList>
    </citation>
    <scope>NUCLEOTIDE SEQUENCE [LARGE SCALE GENOMIC DNA]</scope>
    <source>
        <strain evidence="9 10">B12108</strain>
    </source>
</reference>
<organism evidence="9 10">
    <name type="scientific">Candidozyma pseudohaemuli</name>
    <dbReference type="NCBI Taxonomy" id="418784"/>
    <lineage>
        <taxon>Eukaryota</taxon>
        <taxon>Fungi</taxon>
        <taxon>Dikarya</taxon>
        <taxon>Ascomycota</taxon>
        <taxon>Saccharomycotina</taxon>
        <taxon>Pichiomycetes</taxon>
        <taxon>Metschnikowiaceae</taxon>
        <taxon>Candidozyma</taxon>
    </lineage>
</organism>
<feature type="transmembrane region" description="Helical" evidence="8">
    <location>
        <begin position="435"/>
        <end position="456"/>
    </location>
</feature>
<evidence type="ECO:0000313" key="9">
    <source>
        <dbReference type="EMBL" id="PSK37023.1"/>
    </source>
</evidence>
<name>A0A2P7YM32_9ASCO</name>
<comment type="similarity">
    <text evidence="7">Belongs to the major facilitator superfamily. Allantoate permease family.</text>
</comment>
<feature type="transmembrane region" description="Helical" evidence="8">
    <location>
        <begin position="332"/>
        <end position="349"/>
    </location>
</feature>
<feature type="transmembrane region" description="Helical" evidence="8">
    <location>
        <begin position="144"/>
        <end position="166"/>
    </location>
</feature>
<keyword evidence="3" id="KW-1003">Cell membrane</keyword>
<dbReference type="FunFam" id="1.20.1250.20:FF:000386">
    <property type="entry name" value="MFS general substrate transporter"/>
    <property type="match status" value="1"/>
</dbReference>
<feature type="transmembrane region" description="Helical" evidence="8">
    <location>
        <begin position="203"/>
        <end position="221"/>
    </location>
</feature>
<evidence type="ECO:0000256" key="3">
    <source>
        <dbReference type="ARBA" id="ARBA00022475"/>
    </source>
</evidence>
<dbReference type="AlphaFoldDB" id="A0A2P7YM32"/>
<keyword evidence="2" id="KW-0813">Transport</keyword>
<dbReference type="STRING" id="418784.A0A2P7YM32"/>
<dbReference type="InterPro" id="IPR011701">
    <property type="entry name" value="MFS"/>
</dbReference>
<dbReference type="Proteomes" id="UP000241107">
    <property type="component" value="Unassembled WGS sequence"/>
</dbReference>
<dbReference type="InterPro" id="IPR036259">
    <property type="entry name" value="MFS_trans_sf"/>
</dbReference>
<proteinExistence type="inferred from homology"/>
<feature type="transmembrane region" description="Helical" evidence="8">
    <location>
        <begin position="266"/>
        <end position="286"/>
    </location>
</feature>
<dbReference type="PANTHER" id="PTHR43791">
    <property type="entry name" value="PERMEASE-RELATED"/>
    <property type="match status" value="1"/>
</dbReference>
<keyword evidence="4 8" id="KW-0812">Transmembrane</keyword>
<dbReference type="OrthoDB" id="3639251at2759"/>
<evidence type="ECO:0000256" key="1">
    <source>
        <dbReference type="ARBA" id="ARBA00004651"/>
    </source>
</evidence>
<evidence type="ECO:0000256" key="2">
    <source>
        <dbReference type="ARBA" id="ARBA00022448"/>
    </source>
</evidence>
<sequence length="561" mass="64651">MGFFQVLKRELEGPEITETRRDHVVNSLDLASDQNSKSSLNKDRTIQVEERSIEIDEPYIDLELHLTPEEIHRRNTSKLFKVRQFFWDGTDKHPKEQKYLCKLDFFLLSSSMLGYFIKNLNQSNVTTAYVNGMDEYYEMNQNQYNYLVTLWTIGYIIGQIPSNLILHRISARYYLGGLEIMWALLTLLMITCKNIESLYAVRFFLGFLESGYFPGLEYLVGSNYSASELSTRSAYFAVAGNAAGLISGPLQLAVLKHFGHSSMPPFKWMFVLDAVISFPVGIYTMIVDPNTPSTTDAFYFSQEDRLVGLERRRRIGAQLNTRERYLWKKIKGFFDTWHIYVFPLLFLAYNNSCAANSQPAFQTWMKLDLKLSPDKYNTFPSILTACGIGTTLILAYSHNFIGGKKNHFYVMSYFVLLIWGCALLAHWHIPRGLHWFSYFLVGVPTSYGQPFIFSWVNRLLFEDDMKRNFVVVCTNTLAYVTGAWVPIFVWNTADKPRYYIGFTYTACLAGFGLIMTVIAWRLTIRDKNREERRLADEVSDESSLKDEGVVGTSIAHVTKQV</sequence>
<dbReference type="RefSeq" id="XP_024712874.1">
    <property type="nucleotide sequence ID" value="XM_024858787.1"/>
</dbReference>
<feature type="transmembrane region" description="Helical" evidence="8">
    <location>
        <begin position="408"/>
        <end position="429"/>
    </location>
</feature>
<evidence type="ECO:0000256" key="5">
    <source>
        <dbReference type="ARBA" id="ARBA00022989"/>
    </source>
</evidence>
<evidence type="ECO:0000256" key="8">
    <source>
        <dbReference type="SAM" id="Phobius"/>
    </source>
</evidence>
<dbReference type="PANTHER" id="PTHR43791:SF39">
    <property type="entry name" value="TRANSPORTER LIZ1_SEO1, PUTATIVE (AFU_ORTHOLOGUE AFUA_3G00980)-RELATED"/>
    <property type="match status" value="1"/>
</dbReference>
<dbReference type="Pfam" id="PF07690">
    <property type="entry name" value="MFS_1"/>
    <property type="match status" value="1"/>
</dbReference>
<keyword evidence="10" id="KW-1185">Reference proteome</keyword>
<gene>
    <name evidence="9" type="ORF">C7M61_003448</name>
</gene>
<feature type="transmembrane region" description="Helical" evidence="8">
    <location>
        <begin position="173"/>
        <end position="191"/>
    </location>
</feature>
<dbReference type="EMBL" id="PYFQ01000009">
    <property type="protein sequence ID" value="PSK37023.1"/>
    <property type="molecule type" value="Genomic_DNA"/>
</dbReference>
<accession>A0A2P7YM32</accession>
<keyword evidence="6 8" id="KW-0472">Membrane</keyword>
<evidence type="ECO:0000256" key="6">
    <source>
        <dbReference type="ARBA" id="ARBA00023136"/>
    </source>
</evidence>
<dbReference type="FunFam" id="1.20.1250.20:FF:000065">
    <property type="entry name" value="Putative MFS pantothenate transporter"/>
    <property type="match status" value="1"/>
</dbReference>
<dbReference type="GeneID" id="36566836"/>
<evidence type="ECO:0000256" key="4">
    <source>
        <dbReference type="ARBA" id="ARBA00022692"/>
    </source>
</evidence>
<dbReference type="Gene3D" id="1.20.1250.20">
    <property type="entry name" value="MFS general substrate transporter like domains"/>
    <property type="match status" value="2"/>
</dbReference>
<keyword evidence="5 8" id="KW-1133">Transmembrane helix</keyword>
<comment type="subcellular location">
    <subcellularLocation>
        <location evidence="1">Cell membrane</location>
        <topology evidence="1">Multi-pass membrane protein</topology>
    </subcellularLocation>
</comment>
<evidence type="ECO:0008006" key="11">
    <source>
        <dbReference type="Google" id="ProtNLM"/>
    </source>
</evidence>
<feature type="transmembrane region" description="Helical" evidence="8">
    <location>
        <begin position="502"/>
        <end position="524"/>
    </location>
</feature>
<evidence type="ECO:0000313" key="10">
    <source>
        <dbReference type="Proteomes" id="UP000241107"/>
    </source>
</evidence>